<evidence type="ECO:0000256" key="4">
    <source>
        <dbReference type="ARBA" id="ARBA00048448"/>
    </source>
</evidence>
<evidence type="ECO:0000259" key="8">
    <source>
        <dbReference type="Pfam" id="PF01593"/>
    </source>
</evidence>
<feature type="binding site" evidence="5">
    <location>
        <position position="32"/>
    </location>
    <ligand>
        <name>FAD</name>
        <dbReference type="ChEBI" id="CHEBI:57692"/>
    </ligand>
</feature>
<dbReference type="SUPFAM" id="SSF51905">
    <property type="entry name" value="FAD/NAD(P)-binding domain"/>
    <property type="match status" value="1"/>
</dbReference>
<dbReference type="PRINTS" id="PR00757">
    <property type="entry name" value="AMINEOXDASEF"/>
</dbReference>
<dbReference type="GO" id="GO:0097621">
    <property type="term" value="F:monoamine oxidase activity"/>
    <property type="evidence" value="ECO:0007669"/>
    <property type="project" value="UniProtKB-EC"/>
</dbReference>
<dbReference type="InterPro" id="IPR050703">
    <property type="entry name" value="Flavin_MAO"/>
</dbReference>
<comment type="cofactor">
    <cofactor evidence="1 6">
        <name>FAD</name>
        <dbReference type="ChEBI" id="CHEBI:57692"/>
    </cofactor>
</comment>
<feature type="domain" description="Amine oxidase" evidence="8">
    <location>
        <begin position="31"/>
        <end position="258"/>
    </location>
</feature>
<dbReference type="VEuPathDB" id="FungiDB:BO70DRAFT_370537"/>
<organism evidence="9 10">
    <name type="scientific">Aspergillus heteromorphus CBS 117.55</name>
    <dbReference type="NCBI Taxonomy" id="1448321"/>
    <lineage>
        <taxon>Eukaryota</taxon>
        <taxon>Fungi</taxon>
        <taxon>Dikarya</taxon>
        <taxon>Ascomycota</taxon>
        <taxon>Pezizomycotina</taxon>
        <taxon>Eurotiomycetes</taxon>
        <taxon>Eurotiomycetidae</taxon>
        <taxon>Eurotiales</taxon>
        <taxon>Aspergillaceae</taxon>
        <taxon>Aspergillus</taxon>
        <taxon>Aspergillus subgen. Circumdati</taxon>
    </lineage>
</organism>
<evidence type="ECO:0000313" key="9">
    <source>
        <dbReference type="EMBL" id="PWY84999.1"/>
    </source>
</evidence>
<reference evidence="9 10" key="1">
    <citation type="submission" date="2016-12" db="EMBL/GenBank/DDBJ databases">
        <title>The genomes of Aspergillus section Nigri reveals drivers in fungal speciation.</title>
        <authorList>
            <consortium name="DOE Joint Genome Institute"/>
            <person name="Vesth T.C."/>
            <person name="Nybo J."/>
            <person name="Theobald S."/>
            <person name="Brandl J."/>
            <person name="Frisvad J.C."/>
            <person name="Nielsen K.F."/>
            <person name="Lyhne E.K."/>
            <person name="Kogle M.E."/>
            <person name="Kuo A."/>
            <person name="Riley R."/>
            <person name="Clum A."/>
            <person name="Nolan M."/>
            <person name="Lipzen A."/>
            <person name="Salamov A."/>
            <person name="Henrissat B."/>
            <person name="Wiebenga A."/>
            <person name="De Vries R.P."/>
            <person name="Grigoriev I.V."/>
            <person name="Mortensen U.H."/>
            <person name="Andersen M.R."/>
            <person name="Baker S.E."/>
        </authorList>
    </citation>
    <scope>NUCLEOTIDE SEQUENCE [LARGE SCALE GENOMIC DNA]</scope>
    <source>
        <strain evidence="9 10">CBS 117.55</strain>
    </source>
</reference>
<evidence type="ECO:0000256" key="3">
    <source>
        <dbReference type="ARBA" id="ARBA00023002"/>
    </source>
</evidence>
<dbReference type="InterPro" id="IPR002937">
    <property type="entry name" value="Amino_oxidase"/>
</dbReference>
<evidence type="ECO:0000256" key="1">
    <source>
        <dbReference type="ARBA" id="ARBA00001974"/>
    </source>
</evidence>
<feature type="domain" description="Amine oxidase" evidence="8">
    <location>
        <begin position="267"/>
        <end position="403"/>
    </location>
</feature>
<dbReference type="PANTHER" id="PTHR43563:SF14">
    <property type="entry name" value="AMINE OXIDASE"/>
    <property type="match status" value="1"/>
</dbReference>
<dbReference type="GeneID" id="37066982"/>
<accession>A0A317WFC8</accession>
<gene>
    <name evidence="9" type="ORF">BO70DRAFT_370537</name>
</gene>
<comment type="caution">
    <text evidence="9">The sequence shown here is derived from an EMBL/GenBank/DDBJ whole genome shotgun (WGS) entry which is preliminary data.</text>
</comment>
<dbReference type="Gene3D" id="3.50.50.60">
    <property type="entry name" value="FAD/NAD(P)-binding domain"/>
    <property type="match status" value="2"/>
</dbReference>
<dbReference type="AlphaFoldDB" id="A0A317WFC8"/>
<name>A0A317WFC8_9EURO</name>
<feature type="signal peptide" evidence="7">
    <location>
        <begin position="1"/>
        <end position="19"/>
    </location>
</feature>
<dbReference type="OrthoDB" id="5046242at2759"/>
<keyword evidence="6" id="KW-0274">FAD</keyword>
<feature type="binding site" evidence="5">
    <location>
        <begin position="51"/>
        <end position="52"/>
    </location>
    <ligand>
        <name>FAD</name>
        <dbReference type="ChEBI" id="CHEBI:57692"/>
    </ligand>
</feature>
<dbReference type="InterPro" id="IPR036188">
    <property type="entry name" value="FAD/NAD-bd_sf"/>
</dbReference>
<dbReference type="InterPro" id="IPR001613">
    <property type="entry name" value="Flavin_amine_oxidase"/>
</dbReference>
<feature type="binding site" evidence="5">
    <location>
        <position position="347"/>
    </location>
    <ligand>
        <name>substrate</name>
    </ligand>
</feature>
<dbReference type="Pfam" id="PF01593">
    <property type="entry name" value="Amino_oxidase"/>
    <property type="match status" value="2"/>
</dbReference>
<evidence type="ECO:0000256" key="2">
    <source>
        <dbReference type="ARBA" id="ARBA00005995"/>
    </source>
</evidence>
<comment type="similarity">
    <text evidence="2 6">Belongs to the flavin monoamine oxidase family.</text>
</comment>
<dbReference type="PANTHER" id="PTHR43563">
    <property type="entry name" value="AMINE OXIDASE"/>
    <property type="match status" value="1"/>
</dbReference>
<proteinExistence type="inferred from homology"/>
<dbReference type="STRING" id="1448321.A0A317WFC8"/>
<dbReference type="RefSeq" id="XP_025400341.1">
    <property type="nucleotide sequence ID" value="XM_025544745.1"/>
</dbReference>
<evidence type="ECO:0000256" key="6">
    <source>
        <dbReference type="RuleBase" id="RU362067"/>
    </source>
</evidence>
<dbReference type="SUPFAM" id="SSF54373">
    <property type="entry name" value="FAD-linked reductases, C-terminal domain"/>
    <property type="match status" value="1"/>
</dbReference>
<evidence type="ECO:0000313" key="10">
    <source>
        <dbReference type="Proteomes" id="UP000247233"/>
    </source>
</evidence>
<protein>
    <recommendedName>
        <fullName evidence="6">Amine oxidase</fullName>
        <ecNumber evidence="6">1.4.3.-</ecNumber>
    </recommendedName>
</protein>
<feature type="chain" id="PRO_5016234648" description="Amine oxidase" evidence="7">
    <location>
        <begin position="20"/>
        <end position="451"/>
    </location>
</feature>
<keyword evidence="3 6" id="KW-0560">Oxidoreductase</keyword>
<dbReference type="Proteomes" id="UP000247233">
    <property type="component" value="Unassembled WGS sequence"/>
</dbReference>
<sequence>MNLFLPLLLLLSSALPAQEIDVDVAIIGAGLSGLSAAKEISAAGKTFAIFEARARVGGRVLNAPLPNDSIEEVGAEFVGPTQDRVLALAHELNLTTYPTYSDGNCSLLRNGTVTEYACEGGLPPVSAEAQIELASFQQHLNSLAAEIDVQAPWTHPNASLWDSMTLASYVAAHLGHADARFLMETAITGILSTELIEPSLLYTLSYIAAAGNRSFPGTLDRLTGVAGGAQESRIHGGTQLLALRLAERLGLEHIHLNMAHQNHHRAPPPLAARIIYQPPLPAARDQLTQRMAMGSLGKAIAIYPSPWWRSAPSHLNAQGLSDTGAVRITFDNTPPGARPPFGAIMGFIVGDEMRRLDAMDESQAVAEVVGSFVALFGRRAARPSRVVLQRWDREEFSRGGPVAFAGPGVLTELGPWFLARTILTMTMTMYTGQLPKTPSLRNMYIPLERLL</sequence>
<keyword evidence="7" id="KW-0732">Signal</keyword>
<evidence type="ECO:0000256" key="5">
    <source>
        <dbReference type="PIRSR" id="PIRSR601613-1"/>
    </source>
</evidence>
<keyword evidence="6" id="KW-0285">Flavoprotein</keyword>
<evidence type="ECO:0000256" key="7">
    <source>
        <dbReference type="SAM" id="SignalP"/>
    </source>
</evidence>
<keyword evidence="10" id="KW-1185">Reference proteome</keyword>
<dbReference type="EC" id="1.4.3.-" evidence="6"/>
<comment type="catalytic activity">
    <reaction evidence="4">
        <text>a secondary aliphatic amine + O2 + H2O = a primary amine + an aldehyde + H2O2</text>
        <dbReference type="Rhea" id="RHEA:26414"/>
        <dbReference type="ChEBI" id="CHEBI:15377"/>
        <dbReference type="ChEBI" id="CHEBI:15379"/>
        <dbReference type="ChEBI" id="CHEBI:16240"/>
        <dbReference type="ChEBI" id="CHEBI:17478"/>
        <dbReference type="ChEBI" id="CHEBI:58855"/>
        <dbReference type="ChEBI" id="CHEBI:65296"/>
        <dbReference type="EC" id="1.4.3.4"/>
    </reaction>
</comment>
<dbReference type="EMBL" id="MSFL01000009">
    <property type="protein sequence ID" value="PWY84999.1"/>
    <property type="molecule type" value="Genomic_DNA"/>
</dbReference>